<comment type="caution">
    <text evidence="1">The sequence shown here is derived from an EMBL/GenBank/DDBJ whole genome shotgun (WGS) entry which is preliminary data.</text>
</comment>
<gene>
    <name evidence="1" type="ORF">BDFB_015329</name>
</gene>
<evidence type="ECO:0000313" key="2">
    <source>
        <dbReference type="Proteomes" id="UP000292052"/>
    </source>
</evidence>
<reference evidence="1 2" key="1">
    <citation type="submission" date="2017-03" db="EMBL/GenBank/DDBJ databases">
        <title>Genome of the blue death feigning beetle - Asbolus verrucosus.</title>
        <authorList>
            <person name="Rider S.D."/>
        </authorList>
    </citation>
    <scope>NUCLEOTIDE SEQUENCE [LARGE SCALE GENOMIC DNA]</scope>
    <source>
        <strain evidence="1">Butters</strain>
        <tissue evidence="1">Head and leg muscle</tissue>
    </source>
</reference>
<dbReference type="AlphaFoldDB" id="A0A482VI53"/>
<proteinExistence type="predicted"/>
<sequence length="49" mass="5630">MPPKLSREPRLIRTLSCATLSIMTNVNRHGINVLEWRSSEGPRDFRPVP</sequence>
<evidence type="ECO:0000313" key="1">
    <source>
        <dbReference type="EMBL" id="RZC32259.1"/>
    </source>
</evidence>
<accession>A0A482VI53</accession>
<dbReference type="Proteomes" id="UP000292052">
    <property type="component" value="Unassembled WGS sequence"/>
</dbReference>
<organism evidence="1 2">
    <name type="scientific">Asbolus verrucosus</name>
    <name type="common">Desert ironclad beetle</name>
    <dbReference type="NCBI Taxonomy" id="1661398"/>
    <lineage>
        <taxon>Eukaryota</taxon>
        <taxon>Metazoa</taxon>
        <taxon>Ecdysozoa</taxon>
        <taxon>Arthropoda</taxon>
        <taxon>Hexapoda</taxon>
        <taxon>Insecta</taxon>
        <taxon>Pterygota</taxon>
        <taxon>Neoptera</taxon>
        <taxon>Endopterygota</taxon>
        <taxon>Coleoptera</taxon>
        <taxon>Polyphaga</taxon>
        <taxon>Cucujiformia</taxon>
        <taxon>Tenebrionidae</taxon>
        <taxon>Pimeliinae</taxon>
        <taxon>Asbolus</taxon>
    </lineage>
</organism>
<dbReference type="EMBL" id="QDEB01098542">
    <property type="protein sequence ID" value="RZC32259.1"/>
    <property type="molecule type" value="Genomic_DNA"/>
</dbReference>
<keyword evidence="2" id="KW-1185">Reference proteome</keyword>
<protein>
    <submittedName>
        <fullName evidence="1">Uncharacterized protein</fullName>
    </submittedName>
</protein>
<name>A0A482VI53_ASBVE</name>